<dbReference type="InterPro" id="IPR050368">
    <property type="entry name" value="ClC-type_chloride_channel"/>
</dbReference>
<feature type="transmembrane region" description="Helical" evidence="10">
    <location>
        <begin position="261"/>
        <end position="280"/>
    </location>
</feature>
<dbReference type="InterPro" id="IPR001807">
    <property type="entry name" value="ClC"/>
</dbReference>
<proteinExistence type="predicted"/>
<evidence type="ECO:0000256" key="1">
    <source>
        <dbReference type="ARBA" id="ARBA00004141"/>
    </source>
</evidence>
<keyword evidence="4 10" id="KW-1133">Transmembrane helix</keyword>
<feature type="transmembrane region" description="Helical" evidence="10">
    <location>
        <begin position="159"/>
        <end position="180"/>
    </location>
</feature>
<dbReference type="GO" id="GO:0034707">
    <property type="term" value="C:chloride channel complex"/>
    <property type="evidence" value="ECO:0007669"/>
    <property type="project" value="UniProtKB-KW"/>
</dbReference>
<dbReference type="RefSeq" id="WP_184258884.1">
    <property type="nucleotide sequence ID" value="NZ_JACHIO010000020.1"/>
</dbReference>
<evidence type="ECO:0000256" key="3">
    <source>
        <dbReference type="ARBA" id="ARBA00022692"/>
    </source>
</evidence>
<keyword evidence="7" id="KW-0869">Chloride channel</keyword>
<keyword evidence="9" id="KW-0407">Ion channel</keyword>
<dbReference type="PANTHER" id="PTHR43427">
    <property type="entry name" value="CHLORIDE CHANNEL PROTEIN CLC-E"/>
    <property type="match status" value="1"/>
</dbReference>
<keyword evidence="5" id="KW-0406">Ion transport</keyword>
<evidence type="ECO:0000256" key="2">
    <source>
        <dbReference type="ARBA" id="ARBA00022448"/>
    </source>
</evidence>
<evidence type="ECO:0000256" key="6">
    <source>
        <dbReference type="ARBA" id="ARBA00023136"/>
    </source>
</evidence>
<sequence>MPTKVQNGSSHFAHALWAVVLGVVSSLACVGVRLALRGMQWVFTQQGGLLSEAAQHLSLTRRAMTPVLGALLALAVLWLARRYFHATPAREYVEAIHCEEGRIPLAPNVWRTLSSIFSLASGAAVGREGSMIQLAATAASWVGERSPVRGISLSRQVSYGVAAAVATAYQAPIAGIFFATEIVLEEMPWMELPFFALASVAGWLTSRWLLGAGPIFAVRVSLPALSREWLYLLPLAIVLGALGPLYQAILRSLRFAKKWPLALVWGGLVVGLLSLARTTVWGNGDAALLSMMQGKATQGILIVLALRLIATTFCVGTGTVGGVFTPTLFAGAAIGLVAGQMLHLSQPVLFAVFGLGCFLSAVTHAPWMASFMAVELTGEWHLLPVVIVCNLLASFVAHRISPRSLYAIASHEPLDSIAATHLGEHSGEHPSLQLRS</sequence>
<dbReference type="PANTHER" id="PTHR43427:SF6">
    <property type="entry name" value="CHLORIDE CHANNEL PROTEIN CLC-E"/>
    <property type="match status" value="1"/>
</dbReference>
<dbReference type="Pfam" id="PF00654">
    <property type="entry name" value="Voltage_CLC"/>
    <property type="match status" value="1"/>
</dbReference>
<keyword evidence="3 10" id="KW-0812">Transmembrane</keyword>
<evidence type="ECO:0000256" key="8">
    <source>
        <dbReference type="ARBA" id="ARBA00023214"/>
    </source>
</evidence>
<comment type="caution">
    <text evidence="11">The sequence shown here is derived from an EMBL/GenBank/DDBJ whole genome shotgun (WGS) entry which is preliminary data.</text>
</comment>
<comment type="subcellular location">
    <subcellularLocation>
        <location evidence="1">Membrane</location>
        <topology evidence="1">Multi-pass membrane protein</topology>
    </subcellularLocation>
</comment>
<evidence type="ECO:0000256" key="9">
    <source>
        <dbReference type="ARBA" id="ARBA00023303"/>
    </source>
</evidence>
<reference evidence="11 12" key="1">
    <citation type="submission" date="2020-08" db="EMBL/GenBank/DDBJ databases">
        <title>Genomic Encyclopedia of Type Strains, Phase IV (KMG-V): Genome sequencing to study the core and pangenomes of soil and plant-associated prokaryotes.</title>
        <authorList>
            <person name="Whitman W."/>
        </authorList>
    </citation>
    <scope>NUCLEOTIDE SEQUENCE [LARGE SCALE GENOMIC DNA]</scope>
    <source>
        <strain evidence="11 12">X5P3</strain>
    </source>
</reference>
<dbReference type="PRINTS" id="PR00762">
    <property type="entry name" value="CLCHANNEL"/>
</dbReference>
<dbReference type="InterPro" id="IPR014743">
    <property type="entry name" value="Cl-channel_core"/>
</dbReference>
<dbReference type="EMBL" id="JACHIO010000020">
    <property type="protein sequence ID" value="MBB5065843.1"/>
    <property type="molecule type" value="Genomic_DNA"/>
</dbReference>
<dbReference type="AlphaFoldDB" id="A0A7W7ZTI6"/>
<keyword evidence="2" id="KW-0813">Transport</keyword>
<evidence type="ECO:0000256" key="10">
    <source>
        <dbReference type="SAM" id="Phobius"/>
    </source>
</evidence>
<dbReference type="SUPFAM" id="SSF81340">
    <property type="entry name" value="Clc chloride channel"/>
    <property type="match status" value="1"/>
</dbReference>
<evidence type="ECO:0000256" key="4">
    <source>
        <dbReference type="ARBA" id="ARBA00022989"/>
    </source>
</evidence>
<feature type="transmembrane region" description="Helical" evidence="10">
    <location>
        <begin position="12"/>
        <end position="36"/>
    </location>
</feature>
<feature type="transmembrane region" description="Helical" evidence="10">
    <location>
        <begin position="63"/>
        <end position="80"/>
    </location>
</feature>
<dbReference type="GO" id="GO:0005254">
    <property type="term" value="F:chloride channel activity"/>
    <property type="evidence" value="ECO:0007669"/>
    <property type="project" value="UniProtKB-KW"/>
</dbReference>
<dbReference type="CDD" id="cd00400">
    <property type="entry name" value="Voltage_gated_ClC"/>
    <property type="match status" value="1"/>
</dbReference>
<feature type="transmembrane region" description="Helical" evidence="10">
    <location>
        <begin position="349"/>
        <end position="368"/>
    </location>
</feature>
<feature type="transmembrane region" description="Helical" evidence="10">
    <location>
        <begin position="229"/>
        <end position="249"/>
    </location>
</feature>
<feature type="transmembrane region" description="Helical" evidence="10">
    <location>
        <begin position="300"/>
        <end position="318"/>
    </location>
</feature>
<accession>A0A7W7ZTI6</accession>
<dbReference type="Gene3D" id="1.10.3080.10">
    <property type="entry name" value="Clc chloride channel"/>
    <property type="match status" value="1"/>
</dbReference>
<evidence type="ECO:0000256" key="5">
    <source>
        <dbReference type="ARBA" id="ARBA00023065"/>
    </source>
</evidence>
<protein>
    <submittedName>
        <fullName evidence="11">CIC family chloride channel protein</fullName>
    </submittedName>
</protein>
<dbReference type="GO" id="GO:0005886">
    <property type="term" value="C:plasma membrane"/>
    <property type="evidence" value="ECO:0007669"/>
    <property type="project" value="TreeGrafter"/>
</dbReference>
<evidence type="ECO:0000313" key="12">
    <source>
        <dbReference type="Proteomes" id="UP000584867"/>
    </source>
</evidence>
<organism evidence="11 12">
    <name type="scientific">Granulicella mallensis</name>
    <dbReference type="NCBI Taxonomy" id="940614"/>
    <lineage>
        <taxon>Bacteria</taxon>
        <taxon>Pseudomonadati</taxon>
        <taxon>Acidobacteriota</taxon>
        <taxon>Terriglobia</taxon>
        <taxon>Terriglobales</taxon>
        <taxon>Acidobacteriaceae</taxon>
        <taxon>Granulicella</taxon>
    </lineage>
</organism>
<keyword evidence="8" id="KW-0868">Chloride</keyword>
<evidence type="ECO:0000256" key="7">
    <source>
        <dbReference type="ARBA" id="ARBA00023173"/>
    </source>
</evidence>
<name>A0A7W7ZTI6_9BACT</name>
<feature type="transmembrane region" description="Helical" evidence="10">
    <location>
        <begin position="192"/>
        <end position="217"/>
    </location>
</feature>
<gene>
    <name evidence="11" type="ORF">HDF15_004213</name>
</gene>
<evidence type="ECO:0000313" key="11">
    <source>
        <dbReference type="EMBL" id="MBB5065843.1"/>
    </source>
</evidence>
<dbReference type="PROSITE" id="PS51257">
    <property type="entry name" value="PROKAR_LIPOPROTEIN"/>
    <property type="match status" value="1"/>
</dbReference>
<dbReference type="Proteomes" id="UP000584867">
    <property type="component" value="Unassembled WGS sequence"/>
</dbReference>
<keyword evidence="6 10" id="KW-0472">Membrane</keyword>